<reference evidence="13" key="1">
    <citation type="submission" date="2015-11" db="EMBL/GenBank/DDBJ databases">
        <authorList>
            <consortium name="International Coturnix japonica Genome Analysis Consortium"/>
            <person name="Warren W."/>
            <person name="Burt D.W."/>
            <person name="Antin P.B."/>
            <person name="Lanford R."/>
            <person name="Gros J."/>
            <person name="Wilson R.K."/>
        </authorList>
    </citation>
    <scope>NUCLEOTIDE SEQUENCE [LARGE SCALE GENOMIC DNA]</scope>
</reference>
<evidence type="ECO:0000256" key="6">
    <source>
        <dbReference type="ARBA" id="ARBA00023136"/>
    </source>
</evidence>
<dbReference type="GO" id="GO:0022010">
    <property type="term" value="P:central nervous system myelination"/>
    <property type="evidence" value="ECO:0007669"/>
    <property type="project" value="TreeGrafter"/>
</dbReference>
<evidence type="ECO:0000313" key="13">
    <source>
        <dbReference type="Ensembl" id="ENSCJPP00005012375.1"/>
    </source>
</evidence>
<dbReference type="AlphaFoldDB" id="A0A8C2TFW2"/>
<evidence type="ECO:0000256" key="8">
    <source>
        <dbReference type="ARBA" id="ARBA00023157"/>
    </source>
</evidence>
<evidence type="ECO:0000256" key="5">
    <source>
        <dbReference type="ARBA" id="ARBA00022989"/>
    </source>
</evidence>
<dbReference type="PRINTS" id="PR00214">
    <property type="entry name" value="MYELINPLP"/>
</dbReference>
<evidence type="ECO:0000256" key="12">
    <source>
        <dbReference type="SAM" id="Phobius"/>
    </source>
</evidence>
<dbReference type="GO" id="GO:0019911">
    <property type="term" value="F:structural constituent of myelin sheath"/>
    <property type="evidence" value="ECO:0007669"/>
    <property type="project" value="TreeGrafter"/>
</dbReference>
<keyword evidence="9" id="KW-0449">Lipoprotein</keyword>
<evidence type="ECO:0000256" key="3">
    <source>
        <dbReference type="ARBA" id="ARBA00022475"/>
    </source>
</evidence>
<sequence length="299" mass="32534">MGDGHPKELTPSASPSLDVSPSLEDPMEDSLWGLCLLECCARCLIGAPFASLVATGLCFFGVALFCGCGHEALTGTEQLIETYFSKNYQDYDIHAFQYVIYGTASFFFLYGALLLAEGFYTTGAVRQIFGDYRTTICGKGLSATFVGITYVLTIVWLLVFACSAVPVYIYFNTWTTCQSIANPTKTTASIGTLCADARMYGEHCTSMRDLWELNPPLPLQFQMTFHLFIAAFVGAAATLVSLVSRCSRCPAVLLHLARRWGQRTMEVVGTEVAEPELVSFSNNKEVVGEVATGGDLEGL</sequence>
<feature type="transmembrane region" description="Helical" evidence="12">
    <location>
        <begin position="141"/>
        <end position="171"/>
    </location>
</feature>
<dbReference type="Proteomes" id="UP000694412">
    <property type="component" value="Chromosome 4"/>
</dbReference>
<evidence type="ECO:0000256" key="10">
    <source>
        <dbReference type="ARBA" id="ARBA00037360"/>
    </source>
</evidence>
<dbReference type="SMART" id="SM00002">
    <property type="entry name" value="PLP"/>
    <property type="match status" value="1"/>
</dbReference>
<keyword evidence="4 12" id="KW-0812">Transmembrane</keyword>
<dbReference type="GO" id="GO:0005886">
    <property type="term" value="C:plasma membrane"/>
    <property type="evidence" value="ECO:0007669"/>
    <property type="project" value="UniProtKB-SubCell"/>
</dbReference>
<evidence type="ECO:0000256" key="9">
    <source>
        <dbReference type="ARBA" id="ARBA00023288"/>
    </source>
</evidence>
<keyword evidence="6 12" id="KW-0472">Membrane</keyword>
<feature type="transmembrane region" description="Helical" evidence="12">
    <location>
        <begin position="223"/>
        <end position="243"/>
    </location>
</feature>
<dbReference type="PANTHER" id="PTHR11683:SF11">
    <property type="entry name" value="MYELIN PROTEOLIPID PROTEIN"/>
    <property type="match status" value="1"/>
</dbReference>
<dbReference type="Ensembl" id="ENSCJPT00005017936.1">
    <property type="protein sequence ID" value="ENSCJPP00005012375.1"/>
    <property type="gene ID" value="ENSCJPG00005010517.1"/>
</dbReference>
<feature type="transmembrane region" description="Helical" evidence="12">
    <location>
        <begin position="98"/>
        <end position="120"/>
    </location>
</feature>
<evidence type="ECO:0000313" key="14">
    <source>
        <dbReference type="Proteomes" id="UP000694412"/>
    </source>
</evidence>
<evidence type="ECO:0000256" key="2">
    <source>
        <dbReference type="ARBA" id="ARBA00010595"/>
    </source>
</evidence>
<organism evidence="13 14">
    <name type="scientific">Coturnix japonica</name>
    <name type="common">Japanese quail</name>
    <name type="synonym">Coturnix coturnix japonica</name>
    <dbReference type="NCBI Taxonomy" id="93934"/>
    <lineage>
        <taxon>Eukaryota</taxon>
        <taxon>Metazoa</taxon>
        <taxon>Chordata</taxon>
        <taxon>Craniata</taxon>
        <taxon>Vertebrata</taxon>
        <taxon>Euteleostomi</taxon>
        <taxon>Archelosauria</taxon>
        <taxon>Archosauria</taxon>
        <taxon>Dinosauria</taxon>
        <taxon>Saurischia</taxon>
        <taxon>Theropoda</taxon>
        <taxon>Coelurosauria</taxon>
        <taxon>Aves</taxon>
        <taxon>Neognathae</taxon>
        <taxon>Galloanserae</taxon>
        <taxon>Galliformes</taxon>
        <taxon>Phasianidae</taxon>
        <taxon>Perdicinae</taxon>
        <taxon>Coturnix</taxon>
    </lineage>
</organism>
<proteinExistence type="inferred from homology"/>
<dbReference type="InterPro" id="IPR018237">
    <property type="entry name" value="Myelin_PLP_CS"/>
</dbReference>
<comment type="similarity">
    <text evidence="2">Belongs to the myelin proteolipid protein family.</text>
</comment>
<dbReference type="GeneTree" id="ENSGT00390000006915"/>
<keyword evidence="5 12" id="KW-1133">Transmembrane helix</keyword>
<accession>A0A8C2TFW2</accession>
<evidence type="ECO:0000256" key="1">
    <source>
        <dbReference type="ARBA" id="ARBA00004651"/>
    </source>
</evidence>
<name>A0A8C2TFW2_COTJA</name>
<gene>
    <name evidence="13" type="primary">PLP1</name>
</gene>
<evidence type="ECO:0000256" key="4">
    <source>
        <dbReference type="ARBA" id="ARBA00022692"/>
    </source>
</evidence>
<keyword evidence="7" id="KW-0564">Palmitate</keyword>
<protein>
    <submittedName>
        <fullName evidence="13">Proteolipid protein 1</fullName>
    </submittedName>
</protein>
<evidence type="ECO:0000256" key="11">
    <source>
        <dbReference type="SAM" id="MobiDB-lite"/>
    </source>
</evidence>
<reference evidence="13" key="2">
    <citation type="submission" date="2025-08" db="UniProtKB">
        <authorList>
            <consortium name="Ensembl"/>
        </authorList>
    </citation>
    <scope>IDENTIFICATION</scope>
</reference>
<dbReference type="GO" id="GO:0043209">
    <property type="term" value="C:myelin sheath"/>
    <property type="evidence" value="ECO:0007669"/>
    <property type="project" value="TreeGrafter"/>
</dbReference>
<feature type="region of interest" description="Disordered" evidence="11">
    <location>
        <begin position="1"/>
        <end position="24"/>
    </location>
</feature>
<dbReference type="PANTHER" id="PTHR11683">
    <property type="entry name" value="MYELIN PROTEOLIPID"/>
    <property type="match status" value="1"/>
</dbReference>
<reference evidence="13" key="3">
    <citation type="submission" date="2025-09" db="UniProtKB">
        <authorList>
            <consortium name="Ensembl"/>
        </authorList>
    </citation>
    <scope>IDENTIFICATION</scope>
</reference>
<dbReference type="PROSITE" id="PS00575">
    <property type="entry name" value="MYELIN_PLP_1"/>
    <property type="match status" value="1"/>
</dbReference>
<keyword evidence="8" id="KW-1015">Disulfide bond</keyword>
<dbReference type="InterPro" id="IPR001614">
    <property type="entry name" value="Myelin_PLP"/>
</dbReference>
<keyword evidence="3" id="KW-1003">Cell membrane</keyword>
<dbReference type="GO" id="GO:0061564">
    <property type="term" value="P:axon development"/>
    <property type="evidence" value="ECO:0007669"/>
    <property type="project" value="TreeGrafter"/>
</dbReference>
<keyword evidence="14" id="KW-1185">Reference proteome</keyword>
<dbReference type="Pfam" id="PF01275">
    <property type="entry name" value="Myelin_PLP"/>
    <property type="match status" value="1"/>
</dbReference>
<evidence type="ECO:0000256" key="7">
    <source>
        <dbReference type="ARBA" id="ARBA00023139"/>
    </source>
</evidence>
<comment type="subcellular location">
    <subcellularLocation>
        <location evidence="1">Cell membrane</location>
        <topology evidence="1">Multi-pass membrane protein</topology>
    </subcellularLocation>
</comment>
<comment type="function">
    <text evidence="10">This is the major myelin protein from the central nervous system. It plays an important role in the formation or maintenance of the multilamellar structure of myelin.</text>
</comment>